<protein>
    <submittedName>
        <fullName evidence="1">Uncharacterized protein</fullName>
    </submittedName>
</protein>
<dbReference type="EMBL" id="JBBPBM010000146">
    <property type="protein sequence ID" value="KAK8504014.1"/>
    <property type="molecule type" value="Genomic_DNA"/>
</dbReference>
<evidence type="ECO:0000313" key="2">
    <source>
        <dbReference type="Proteomes" id="UP001472677"/>
    </source>
</evidence>
<proteinExistence type="predicted"/>
<sequence>MSMMYTHLAVLSDTQYLCTHLVVLSNTQLSAAAEALRPSRHRDVYPFKYPDLGSEINLRIGVEDDRTCPAPERSIREGRIVRVWADRSNRSSQRYHTLAGFEFGARPNVS</sequence>
<name>A0ABR2BAF9_9ROSI</name>
<accession>A0ABR2BAF9</accession>
<keyword evidence="2" id="KW-1185">Reference proteome</keyword>
<comment type="caution">
    <text evidence="1">The sequence shown here is derived from an EMBL/GenBank/DDBJ whole genome shotgun (WGS) entry which is preliminary data.</text>
</comment>
<organism evidence="1 2">
    <name type="scientific">Hibiscus sabdariffa</name>
    <name type="common">roselle</name>
    <dbReference type="NCBI Taxonomy" id="183260"/>
    <lineage>
        <taxon>Eukaryota</taxon>
        <taxon>Viridiplantae</taxon>
        <taxon>Streptophyta</taxon>
        <taxon>Embryophyta</taxon>
        <taxon>Tracheophyta</taxon>
        <taxon>Spermatophyta</taxon>
        <taxon>Magnoliopsida</taxon>
        <taxon>eudicotyledons</taxon>
        <taxon>Gunneridae</taxon>
        <taxon>Pentapetalae</taxon>
        <taxon>rosids</taxon>
        <taxon>malvids</taxon>
        <taxon>Malvales</taxon>
        <taxon>Malvaceae</taxon>
        <taxon>Malvoideae</taxon>
        <taxon>Hibiscus</taxon>
    </lineage>
</organism>
<evidence type="ECO:0000313" key="1">
    <source>
        <dbReference type="EMBL" id="KAK8504014.1"/>
    </source>
</evidence>
<dbReference type="Proteomes" id="UP001472677">
    <property type="component" value="Unassembled WGS sequence"/>
</dbReference>
<gene>
    <name evidence="1" type="ORF">V6N12_033231</name>
</gene>
<reference evidence="1 2" key="1">
    <citation type="journal article" date="2024" name="G3 (Bethesda)">
        <title>Genome assembly of Hibiscus sabdariffa L. provides insights into metabolisms of medicinal natural products.</title>
        <authorList>
            <person name="Kim T."/>
        </authorList>
    </citation>
    <scope>NUCLEOTIDE SEQUENCE [LARGE SCALE GENOMIC DNA]</scope>
    <source>
        <strain evidence="1">TK-2024</strain>
        <tissue evidence="1">Old leaves</tissue>
    </source>
</reference>